<sequence length="635" mass="69041">MLLGNPTGRQCIQEMRKVLFLRQKSFGFACRYLHVHSLHFHSHGHDSGLARRVARTLCTCRPNMTNRSFSRLNIRRLSITSSNFSETESNSTVSSRRYSTPASESKHHRPVFKVLDGAVDTSSPTFQTRLAQSQHLEEKHNQMVTVARSGGGPKAMERHTKAHGKLFVQDKLQLLLDEYSDNTFLEIGTLAGFGMPYGDIPGASIVTGVGKINGVWCAISANDGTMKGGTMYPIGVKKQLRIQEIGLHNRLPCVYIVDSGGAFLPLQSEIFPDKEHGGKTFANEALMSALKIPQVAIVCGSCTAGGAYVPAMCDEAVMVDKIGTIFLGGPPLVFAATGEKVSAENLGGATLHCKVSGVTDHFAACEEDAFETGRDIIAGLNEQRPMQYDGWQEPLYSVDDLPGMALDTPGSMKKVIARLTDGSRFHEFKTVYGPSLITGMAHIEGHLVGIVGNDGPLTADAATKGAHFVELCCQRRIPLIFLSNTPPDSSMPEGEDGEAMGDVIRNRAKMMTAVACAQVPKISVIVGDSFGPSNFAMCGRSFSPRFLFMWPSARIGITSPEGAVHAASQITGDREAADEMGRRYQQQVAALYSSGRLWDDGIILPQRTRKVLSMCLSIVSQRREDGRTDFGVFRM</sequence>
<evidence type="ECO:0000313" key="11">
    <source>
        <dbReference type="RefSeq" id="XP_022097204.1"/>
    </source>
</evidence>
<dbReference type="UniPathway" id="UPA00363">
    <property type="reaction ID" value="UER00861"/>
</dbReference>
<reference evidence="11" key="1">
    <citation type="submission" date="2025-08" db="UniProtKB">
        <authorList>
            <consortium name="RefSeq"/>
        </authorList>
    </citation>
    <scope>IDENTIFICATION</scope>
</reference>
<dbReference type="OMA" id="FAYIEGQ"/>
<dbReference type="Pfam" id="PF01039">
    <property type="entry name" value="Carboxyl_trans"/>
    <property type="match status" value="1"/>
</dbReference>
<dbReference type="GO" id="GO:0006552">
    <property type="term" value="P:L-leucine catabolic process"/>
    <property type="evidence" value="ECO:0007669"/>
    <property type="project" value="UniProtKB-UniPathway"/>
</dbReference>
<organism evidence="10 11">
    <name type="scientific">Acanthaster planci</name>
    <name type="common">Crown-of-thorns starfish</name>
    <dbReference type="NCBI Taxonomy" id="133434"/>
    <lineage>
        <taxon>Eukaryota</taxon>
        <taxon>Metazoa</taxon>
        <taxon>Echinodermata</taxon>
        <taxon>Eleutherozoa</taxon>
        <taxon>Asterozoa</taxon>
        <taxon>Asteroidea</taxon>
        <taxon>Valvatacea</taxon>
        <taxon>Valvatida</taxon>
        <taxon>Acanthasteridae</taxon>
        <taxon>Acanthaster</taxon>
    </lineage>
</organism>
<feature type="region of interest" description="Disordered" evidence="7">
    <location>
        <begin position="85"/>
        <end position="106"/>
    </location>
</feature>
<feature type="compositionally biased region" description="Low complexity" evidence="7">
    <location>
        <begin position="85"/>
        <end position="95"/>
    </location>
</feature>
<dbReference type="GO" id="GO:1905202">
    <property type="term" value="C:methylcrotonoyl-CoA carboxylase complex"/>
    <property type="evidence" value="ECO:0007669"/>
    <property type="project" value="TreeGrafter"/>
</dbReference>
<feature type="domain" description="CoA carboxyltransferase N-terminal" evidence="8">
    <location>
        <begin position="133"/>
        <end position="392"/>
    </location>
</feature>
<dbReference type="AlphaFoldDB" id="A0A8B7YV66"/>
<protein>
    <recommendedName>
        <fullName evidence="2">methylcrotonoyl-CoA carboxylase</fullName>
        <ecNumber evidence="2">6.4.1.4</ecNumber>
    </recommendedName>
    <alternativeName>
        <fullName evidence="5">3-methylcrotonyl-CoA carboxylase 2</fullName>
    </alternativeName>
    <alternativeName>
        <fullName evidence="3">3-methylcrotonyl-CoA carboxylase non-biotin-containing subunit</fullName>
    </alternativeName>
    <alternativeName>
        <fullName evidence="4">3-methylcrotonyl-CoA:carbon dioxide ligase subunit beta</fullName>
    </alternativeName>
</protein>
<dbReference type="Gene3D" id="3.90.226.10">
    <property type="entry name" value="2-enoyl-CoA Hydratase, Chain A, domain 1"/>
    <property type="match status" value="2"/>
</dbReference>
<comment type="catalytic activity">
    <reaction evidence="6">
        <text>3-methylbut-2-enoyl-CoA + hydrogencarbonate + ATP = 3-methyl-(2E)-glutaconyl-CoA + ADP + phosphate + H(+)</text>
        <dbReference type="Rhea" id="RHEA:13589"/>
        <dbReference type="ChEBI" id="CHEBI:15378"/>
        <dbReference type="ChEBI" id="CHEBI:17544"/>
        <dbReference type="ChEBI" id="CHEBI:30616"/>
        <dbReference type="ChEBI" id="CHEBI:43474"/>
        <dbReference type="ChEBI" id="CHEBI:57344"/>
        <dbReference type="ChEBI" id="CHEBI:57346"/>
        <dbReference type="ChEBI" id="CHEBI:456216"/>
        <dbReference type="EC" id="6.4.1.4"/>
    </reaction>
</comment>
<dbReference type="GeneID" id="110982822"/>
<evidence type="ECO:0000256" key="4">
    <source>
        <dbReference type="ARBA" id="ARBA00031237"/>
    </source>
</evidence>
<dbReference type="InterPro" id="IPR011762">
    <property type="entry name" value="COA_CT_N"/>
</dbReference>
<evidence type="ECO:0000259" key="8">
    <source>
        <dbReference type="PROSITE" id="PS50980"/>
    </source>
</evidence>
<dbReference type="PANTHER" id="PTHR22855:SF47">
    <property type="entry name" value="METHYLCROTONOYL-COA CARBOXYLASE"/>
    <property type="match status" value="1"/>
</dbReference>
<evidence type="ECO:0000256" key="3">
    <source>
        <dbReference type="ARBA" id="ARBA00031109"/>
    </source>
</evidence>
<evidence type="ECO:0000313" key="10">
    <source>
        <dbReference type="Proteomes" id="UP000694845"/>
    </source>
</evidence>
<dbReference type="SUPFAM" id="SSF52096">
    <property type="entry name" value="ClpP/crotonase"/>
    <property type="match status" value="2"/>
</dbReference>
<dbReference type="EC" id="6.4.1.4" evidence="2"/>
<dbReference type="GO" id="GO:0005739">
    <property type="term" value="C:mitochondrion"/>
    <property type="evidence" value="ECO:0007669"/>
    <property type="project" value="TreeGrafter"/>
</dbReference>
<dbReference type="PANTHER" id="PTHR22855">
    <property type="entry name" value="ACETYL, PROPIONYL, PYRUVATE, AND GLUTACONYL CARBOXYLASE-RELATED"/>
    <property type="match status" value="1"/>
</dbReference>
<dbReference type="KEGG" id="aplc:110982822"/>
<dbReference type="RefSeq" id="XP_022097204.1">
    <property type="nucleotide sequence ID" value="XM_022241512.1"/>
</dbReference>
<evidence type="ECO:0000256" key="1">
    <source>
        <dbReference type="ARBA" id="ARBA00025711"/>
    </source>
</evidence>
<dbReference type="Proteomes" id="UP000694845">
    <property type="component" value="Unplaced"/>
</dbReference>
<dbReference type="GO" id="GO:0004485">
    <property type="term" value="F:methylcrotonoyl-CoA carboxylase activity"/>
    <property type="evidence" value="ECO:0007669"/>
    <property type="project" value="UniProtKB-EC"/>
</dbReference>
<evidence type="ECO:0000256" key="6">
    <source>
        <dbReference type="ARBA" id="ARBA00052347"/>
    </source>
</evidence>
<name>A0A8B7YV66_ACAPL</name>
<comment type="pathway">
    <text evidence="1">Amino-acid degradation; L-leucine degradation; (S)-3-hydroxy-3-methylglutaryl-CoA from 3-isovaleryl-CoA: step 2/3.</text>
</comment>
<proteinExistence type="predicted"/>
<dbReference type="InterPro" id="IPR034733">
    <property type="entry name" value="AcCoA_carboxyl_beta"/>
</dbReference>
<evidence type="ECO:0000259" key="9">
    <source>
        <dbReference type="PROSITE" id="PS50989"/>
    </source>
</evidence>
<evidence type="ECO:0000256" key="7">
    <source>
        <dbReference type="SAM" id="MobiDB-lite"/>
    </source>
</evidence>
<keyword evidence="10" id="KW-1185">Reference proteome</keyword>
<evidence type="ECO:0000256" key="2">
    <source>
        <dbReference type="ARBA" id="ARBA00026116"/>
    </source>
</evidence>
<evidence type="ECO:0000256" key="5">
    <source>
        <dbReference type="ARBA" id="ARBA00031404"/>
    </source>
</evidence>
<accession>A0A8B7YV66</accession>
<dbReference type="InterPro" id="IPR029045">
    <property type="entry name" value="ClpP/crotonase-like_dom_sf"/>
</dbReference>
<feature type="domain" description="CoA carboxyltransferase C-terminal" evidence="9">
    <location>
        <begin position="390"/>
        <end position="624"/>
    </location>
</feature>
<gene>
    <name evidence="11" type="primary">LOC110982822</name>
</gene>
<dbReference type="PROSITE" id="PS50989">
    <property type="entry name" value="COA_CT_CTER"/>
    <property type="match status" value="1"/>
</dbReference>
<dbReference type="FunFam" id="3.90.226.10:FF:000046">
    <property type="entry name" value="Geranyl-CoA carboxylase beta subunit"/>
    <property type="match status" value="1"/>
</dbReference>
<dbReference type="PROSITE" id="PS50980">
    <property type="entry name" value="COA_CT_NTER"/>
    <property type="match status" value="1"/>
</dbReference>
<dbReference type="InterPro" id="IPR045190">
    <property type="entry name" value="MCCB/AccD1-like"/>
</dbReference>
<dbReference type="OrthoDB" id="439921at2759"/>
<dbReference type="FunFam" id="3.90.226.10:FF:000004">
    <property type="entry name" value="Methylcrotonoyl-CoA carboxylase beta chain"/>
    <property type="match status" value="1"/>
</dbReference>
<dbReference type="InterPro" id="IPR011763">
    <property type="entry name" value="COA_CT_C"/>
</dbReference>